<organism evidence="2 3">
    <name type="scientific">Drosophila hydei</name>
    <name type="common">Fruit fly</name>
    <dbReference type="NCBI Taxonomy" id="7224"/>
    <lineage>
        <taxon>Eukaryota</taxon>
        <taxon>Metazoa</taxon>
        <taxon>Ecdysozoa</taxon>
        <taxon>Arthropoda</taxon>
        <taxon>Hexapoda</taxon>
        <taxon>Insecta</taxon>
        <taxon>Pterygota</taxon>
        <taxon>Neoptera</taxon>
        <taxon>Endopterygota</taxon>
        <taxon>Diptera</taxon>
        <taxon>Brachycera</taxon>
        <taxon>Muscomorpha</taxon>
        <taxon>Ephydroidea</taxon>
        <taxon>Drosophilidae</taxon>
        <taxon>Drosophila</taxon>
    </lineage>
</organism>
<dbReference type="CDD" id="cd00866">
    <property type="entry name" value="PEBP_euk"/>
    <property type="match status" value="1"/>
</dbReference>
<dbReference type="AlphaFoldDB" id="A0A6J1LA52"/>
<accession>A0A6J1LA52</accession>
<dbReference type="InterPro" id="IPR008914">
    <property type="entry name" value="PEBP"/>
</dbReference>
<dbReference type="KEGG" id="dhe:111594517"/>
<dbReference type="OMA" id="YKQRDYT"/>
<name>A0A6J1LA52_DROHY</name>
<dbReference type="Gene3D" id="3.90.280.10">
    <property type="entry name" value="PEBP-like"/>
    <property type="match status" value="1"/>
</dbReference>
<protein>
    <submittedName>
        <fullName evidence="3">Protein D2</fullName>
    </submittedName>
</protein>
<feature type="chain" id="PRO_5026905957" evidence="1">
    <location>
        <begin position="21"/>
        <end position="220"/>
    </location>
</feature>
<dbReference type="PANTHER" id="PTHR11362:SF44">
    <property type="entry name" value="PHOSPHATIDYLETHANOLAMINE-BINDING PROTEIN"/>
    <property type="match status" value="1"/>
</dbReference>
<dbReference type="GeneID" id="111594517"/>
<sequence length="220" mass="25046">MWTNCTRLLCLWLCLNIARCVPDTGKIRDTDVSKFFRHLDVIPDLISVGPQDFLNVTYPGNIRADRGVQLQALQVRDEPQVNWIAGTDNYYALILTDPDVPGIMPQINEYLHWLIVNIPGNQMHLGDVRVGYVGATPAKSSGLHRYVFLLYKQPDYLKFEMEHVPKHSDQGRTNFSTRAFVKKYDLGFPLAGNFFTSEWSTDVPVLHKANFESSGKPLSF</sequence>
<evidence type="ECO:0000313" key="3">
    <source>
        <dbReference type="RefSeq" id="XP_023163613.1"/>
    </source>
</evidence>
<dbReference type="OrthoDB" id="2506647at2759"/>
<dbReference type="RefSeq" id="XP_023163613.1">
    <property type="nucleotide sequence ID" value="XM_023307845.2"/>
</dbReference>
<dbReference type="Pfam" id="PF01161">
    <property type="entry name" value="PBP"/>
    <property type="match status" value="1"/>
</dbReference>
<dbReference type="SUPFAM" id="SSF49777">
    <property type="entry name" value="PEBP-like"/>
    <property type="match status" value="1"/>
</dbReference>
<reference evidence="3" key="1">
    <citation type="submission" date="2025-08" db="UniProtKB">
        <authorList>
            <consortium name="RefSeq"/>
        </authorList>
    </citation>
    <scope>IDENTIFICATION</scope>
    <source>
        <strain evidence="3">15085-1641.00</strain>
        <tissue evidence="3">Whole body</tissue>
    </source>
</reference>
<feature type="signal peptide" evidence="1">
    <location>
        <begin position="1"/>
        <end position="20"/>
    </location>
</feature>
<dbReference type="InterPro" id="IPR036610">
    <property type="entry name" value="PEBP-like_sf"/>
</dbReference>
<dbReference type="Proteomes" id="UP000504633">
    <property type="component" value="Unplaced"/>
</dbReference>
<dbReference type="InterPro" id="IPR035810">
    <property type="entry name" value="PEBP_euk"/>
</dbReference>
<evidence type="ECO:0000313" key="2">
    <source>
        <dbReference type="Proteomes" id="UP000504633"/>
    </source>
</evidence>
<keyword evidence="1" id="KW-0732">Signal</keyword>
<evidence type="ECO:0000256" key="1">
    <source>
        <dbReference type="SAM" id="SignalP"/>
    </source>
</evidence>
<dbReference type="PANTHER" id="PTHR11362">
    <property type="entry name" value="PHOSPHATIDYLETHANOLAMINE-BINDING PROTEIN"/>
    <property type="match status" value="1"/>
</dbReference>
<proteinExistence type="predicted"/>
<gene>
    <name evidence="3" type="primary">LOC111594517</name>
</gene>
<keyword evidence="2" id="KW-1185">Reference proteome</keyword>